<keyword evidence="2" id="KW-1003">Cell membrane</keyword>
<dbReference type="Pfam" id="PF06808">
    <property type="entry name" value="DctM"/>
    <property type="match status" value="1"/>
</dbReference>
<keyword evidence="4 7" id="KW-0812">Transmembrane</keyword>
<feature type="transmembrane region" description="Helical" evidence="7">
    <location>
        <begin position="248"/>
        <end position="267"/>
    </location>
</feature>
<evidence type="ECO:0000256" key="5">
    <source>
        <dbReference type="ARBA" id="ARBA00022989"/>
    </source>
</evidence>
<organism evidence="9 10">
    <name type="scientific">Halorarum salinum</name>
    <dbReference type="NCBI Taxonomy" id="2743089"/>
    <lineage>
        <taxon>Archaea</taxon>
        <taxon>Methanobacteriati</taxon>
        <taxon>Methanobacteriota</taxon>
        <taxon>Stenosarchaea group</taxon>
        <taxon>Halobacteria</taxon>
        <taxon>Halobacteriales</taxon>
        <taxon>Haloferacaceae</taxon>
        <taxon>Halorarum</taxon>
    </lineage>
</organism>
<dbReference type="PANTHER" id="PTHR33362">
    <property type="entry name" value="SIALIC ACID TRAP TRANSPORTER PERMEASE PROTEIN SIAT-RELATED"/>
    <property type="match status" value="1"/>
</dbReference>
<evidence type="ECO:0000256" key="2">
    <source>
        <dbReference type="ARBA" id="ARBA00022475"/>
    </source>
</evidence>
<keyword evidence="6 7" id="KW-0472">Membrane</keyword>
<comment type="subcellular location">
    <subcellularLocation>
        <location evidence="1">Cell inner membrane</location>
        <topology evidence="1">Multi-pass membrane protein</topology>
    </subcellularLocation>
</comment>
<evidence type="ECO:0000256" key="4">
    <source>
        <dbReference type="ARBA" id="ARBA00022692"/>
    </source>
</evidence>
<sequence length="433" mass="46057">MMDTVTLSLVFLGVLLLLYASGIPVALAMGLASVLMMLAPFGPAFNPAIISNELFYGLNSFGLLALPFYLFLGRIMNKSGLTEVLFDFAGSFVSQMRGGIAFVNIVASILFSGMSGLATADAAGLGRVEYTSMRNRGYDKDFSLGLTGASATIGPIIPPSVPLIIYGVLAEESVGALFLGGVLPGLLLGAVLMAFVFILVRIRGYERGEPFDLQTSIQSFLKAIPALAIPVIIIGGILQGYFTATEAGAMAVLYAVLVATVYGDLTMNELVIELRDSTVETFSLTIIISMATIYGLVALQMRIPMLLADTITAISSDPTVVMLLFMVLFLVVGTFMNVTPSLIILVPILLPVSQTVGIDPIHLGVLMVLTLTFGLVTPPFGVILFVLEKVTDADLEDTIRGIAPFYIPMLITLLLIAVVPDIVTYIPYELMGG</sequence>
<evidence type="ECO:0000256" key="7">
    <source>
        <dbReference type="SAM" id="Phobius"/>
    </source>
</evidence>
<dbReference type="KEGG" id="halu:HUG12_04645"/>
<proteinExistence type="predicted"/>
<evidence type="ECO:0000313" key="9">
    <source>
        <dbReference type="EMBL" id="QLG61064.1"/>
    </source>
</evidence>
<feature type="transmembrane region" description="Helical" evidence="7">
    <location>
        <begin position="361"/>
        <end position="385"/>
    </location>
</feature>
<evidence type="ECO:0000256" key="6">
    <source>
        <dbReference type="ARBA" id="ARBA00023136"/>
    </source>
</evidence>
<accession>A0A7D5QFZ3</accession>
<reference evidence="9 10" key="1">
    <citation type="submission" date="2020-06" db="EMBL/GenBank/DDBJ databases">
        <title>NJ-3-1, isolated from saline soil.</title>
        <authorList>
            <person name="Cui H.L."/>
            <person name="Shi X."/>
        </authorList>
    </citation>
    <scope>NUCLEOTIDE SEQUENCE [LARGE SCALE GENOMIC DNA]</scope>
    <source>
        <strain evidence="9 10">NJ-3-1</strain>
    </source>
</reference>
<keyword evidence="3" id="KW-0997">Cell inner membrane</keyword>
<evidence type="ECO:0000256" key="3">
    <source>
        <dbReference type="ARBA" id="ARBA00022519"/>
    </source>
</evidence>
<dbReference type="InterPro" id="IPR010656">
    <property type="entry name" value="DctM"/>
</dbReference>
<evidence type="ECO:0000256" key="1">
    <source>
        <dbReference type="ARBA" id="ARBA00004429"/>
    </source>
</evidence>
<protein>
    <submittedName>
        <fullName evidence="9">TRAP transporter large permease</fullName>
    </submittedName>
</protein>
<dbReference type="GO" id="GO:0005886">
    <property type="term" value="C:plasma membrane"/>
    <property type="evidence" value="ECO:0007669"/>
    <property type="project" value="UniProtKB-SubCell"/>
</dbReference>
<evidence type="ECO:0000259" key="8">
    <source>
        <dbReference type="Pfam" id="PF06808"/>
    </source>
</evidence>
<keyword evidence="5 7" id="KW-1133">Transmembrane helix</keyword>
<dbReference type="InterPro" id="IPR004681">
    <property type="entry name" value="TRAP_DctM"/>
</dbReference>
<feature type="transmembrane region" description="Helical" evidence="7">
    <location>
        <begin position="220"/>
        <end position="242"/>
    </location>
</feature>
<feature type="transmembrane region" description="Helical" evidence="7">
    <location>
        <begin position="175"/>
        <end position="200"/>
    </location>
</feature>
<dbReference type="GO" id="GO:0022857">
    <property type="term" value="F:transmembrane transporter activity"/>
    <property type="evidence" value="ECO:0007669"/>
    <property type="project" value="TreeGrafter"/>
</dbReference>
<keyword evidence="10" id="KW-1185">Reference proteome</keyword>
<dbReference type="NCBIfam" id="TIGR00786">
    <property type="entry name" value="dctM"/>
    <property type="match status" value="1"/>
</dbReference>
<feature type="transmembrane region" description="Helical" evidence="7">
    <location>
        <begin position="54"/>
        <end position="72"/>
    </location>
</feature>
<feature type="transmembrane region" description="Helical" evidence="7">
    <location>
        <begin position="142"/>
        <end position="169"/>
    </location>
</feature>
<dbReference type="AlphaFoldDB" id="A0A7D5QFZ3"/>
<feature type="transmembrane region" description="Helical" evidence="7">
    <location>
        <begin position="279"/>
        <end position="301"/>
    </location>
</feature>
<feature type="domain" description="TRAP C4-dicarboxylate transport system permease DctM subunit" evidence="8">
    <location>
        <begin position="12"/>
        <end position="422"/>
    </location>
</feature>
<evidence type="ECO:0000313" key="10">
    <source>
        <dbReference type="Proteomes" id="UP000509626"/>
    </source>
</evidence>
<dbReference type="EMBL" id="CP058579">
    <property type="protein sequence ID" value="QLG61064.1"/>
    <property type="molecule type" value="Genomic_DNA"/>
</dbReference>
<name>A0A7D5QFZ3_9EURY</name>
<feature type="transmembrane region" description="Helical" evidence="7">
    <location>
        <begin position="321"/>
        <end position="349"/>
    </location>
</feature>
<gene>
    <name evidence="9" type="ORF">HUG12_04645</name>
</gene>
<dbReference type="Proteomes" id="UP000509626">
    <property type="component" value="Chromosome"/>
</dbReference>
<dbReference type="PIRSF" id="PIRSF006066">
    <property type="entry name" value="HI0050"/>
    <property type="match status" value="1"/>
</dbReference>
<feature type="transmembrane region" description="Helical" evidence="7">
    <location>
        <begin position="405"/>
        <end position="428"/>
    </location>
</feature>